<feature type="compositionally biased region" description="Basic residues" evidence="1">
    <location>
        <begin position="198"/>
        <end position="209"/>
    </location>
</feature>
<gene>
    <name evidence="3" type="ORF">IFM89_023406</name>
</gene>
<proteinExistence type="predicted"/>
<feature type="compositionally biased region" description="Polar residues" evidence="1">
    <location>
        <begin position="26"/>
        <end position="52"/>
    </location>
</feature>
<dbReference type="InterPro" id="IPR036691">
    <property type="entry name" value="Endo/exonu/phosph_ase_sf"/>
</dbReference>
<dbReference type="SUPFAM" id="SSF56219">
    <property type="entry name" value="DNase I-like"/>
    <property type="match status" value="1"/>
</dbReference>
<feature type="region of interest" description="Disordered" evidence="1">
    <location>
        <begin position="1"/>
        <end position="70"/>
    </location>
</feature>
<keyword evidence="4" id="KW-1185">Reference proteome</keyword>
<evidence type="ECO:0000256" key="2">
    <source>
        <dbReference type="SAM" id="Phobius"/>
    </source>
</evidence>
<feature type="region of interest" description="Disordered" evidence="1">
    <location>
        <begin position="114"/>
        <end position="149"/>
    </location>
</feature>
<dbReference type="OrthoDB" id="1932741at2759"/>
<dbReference type="AlphaFoldDB" id="A0A835IUR0"/>
<evidence type="ECO:0000256" key="1">
    <source>
        <dbReference type="SAM" id="MobiDB-lite"/>
    </source>
</evidence>
<dbReference type="Gene3D" id="3.60.10.10">
    <property type="entry name" value="Endonuclease/exonuclease/phosphatase"/>
    <property type="match status" value="1"/>
</dbReference>
<keyword evidence="2" id="KW-1133">Transmembrane helix</keyword>
<sequence>MSGNLNNADCKIFGHSDAKCPKNKGKNIQNVPPNSKQVKSTHVTKQTKQNMRWTPKKNAPNGQTSCQRNHDGVPIAEVVVERKEKDVQQEEYFEEVRTDFEAPEVLHITVEEEEGVTEVDTEERKAYSLQRGQVQEEGTSSTSEEELEKEYFTDHISSEDGLHIAGILDSPSVSGINVKTKQLTSHSELSIYDGDRNKQRKRRNRKLRPKGQERTTFKVSMMKKIAVWNVRGINMPKKATEVNKVRKENNLCLFGLIETKVKRDKFDSISKMCCPGWKFYDNYDSDPSGRVWIGWDTSYIEVRKVTESKQHIHVSVKLLSTAQVEKGVGAMKFKGVGAMKFKSGAGGVEVSSMVSWYVKGVSLLILGVFVGYMIGFISHARKTSALRARWTLVKTEESRVSTCF</sequence>
<organism evidence="3 4">
    <name type="scientific">Coptis chinensis</name>
    <dbReference type="NCBI Taxonomy" id="261450"/>
    <lineage>
        <taxon>Eukaryota</taxon>
        <taxon>Viridiplantae</taxon>
        <taxon>Streptophyta</taxon>
        <taxon>Embryophyta</taxon>
        <taxon>Tracheophyta</taxon>
        <taxon>Spermatophyta</taxon>
        <taxon>Magnoliopsida</taxon>
        <taxon>Ranunculales</taxon>
        <taxon>Ranunculaceae</taxon>
        <taxon>Coptidoideae</taxon>
        <taxon>Coptis</taxon>
    </lineage>
</organism>
<evidence type="ECO:0000313" key="3">
    <source>
        <dbReference type="EMBL" id="KAF9625490.1"/>
    </source>
</evidence>
<feature type="transmembrane region" description="Helical" evidence="2">
    <location>
        <begin position="356"/>
        <end position="377"/>
    </location>
</feature>
<accession>A0A835IUR0</accession>
<dbReference type="EMBL" id="JADFTS010000001">
    <property type="protein sequence ID" value="KAF9625490.1"/>
    <property type="molecule type" value="Genomic_DNA"/>
</dbReference>
<comment type="caution">
    <text evidence="3">The sequence shown here is derived from an EMBL/GenBank/DDBJ whole genome shotgun (WGS) entry which is preliminary data.</text>
</comment>
<protein>
    <submittedName>
        <fullName evidence="3">Uncharacterized protein</fullName>
    </submittedName>
</protein>
<reference evidence="3 4" key="1">
    <citation type="submission" date="2020-10" db="EMBL/GenBank/DDBJ databases">
        <title>The Coptis chinensis genome and diversification of protoberbering-type alkaloids.</title>
        <authorList>
            <person name="Wang B."/>
            <person name="Shu S."/>
            <person name="Song C."/>
            <person name="Liu Y."/>
        </authorList>
    </citation>
    <scope>NUCLEOTIDE SEQUENCE [LARGE SCALE GENOMIC DNA]</scope>
    <source>
        <strain evidence="3">HL-2020</strain>
        <tissue evidence="3">Leaf</tissue>
    </source>
</reference>
<feature type="region of interest" description="Disordered" evidence="1">
    <location>
        <begin position="188"/>
        <end position="213"/>
    </location>
</feature>
<keyword evidence="2" id="KW-0812">Transmembrane</keyword>
<keyword evidence="2" id="KW-0472">Membrane</keyword>
<name>A0A835IUR0_9MAGN</name>
<evidence type="ECO:0000313" key="4">
    <source>
        <dbReference type="Proteomes" id="UP000631114"/>
    </source>
</evidence>
<dbReference type="Proteomes" id="UP000631114">
    <property type="component" value="Unassembled WGS sequence"/>
</dbReference>